<dbReference type="InterPro" id="IPR000873">
    <property type="entry name" value="AMP-dep_synth/lig_dom"/>
</dbReference>
<dbReference type="InterPro" id="IPR020845">
    <property type="entry name" value="AMP-binding_CS"/>
</dbReference>
<protein>
    <recommendedName>
        <fullName evidence="3">AMP-dependent synthetase/ligase domain-containing protein</fullName>
    </recommendedName>
</protein>
<dbReference type="Proteomes" id="UP001276659">
    <property type="component" value="Unassembled WGS sequence"/>
</dbReference>
<dbReference type="Pfam" id="PF23562">
    <property type="entry name" value="AMP-binding_C_3"/>
    <property type="match status" value="1"/>
</dbReference>
<evidence type="ECO:0000256" key="1">
    <source>
        <dbReference type="ARBA" id="ARBA00022450"/>
    </source>
</evidence>
<dbReference type="PROSITE" id="PS00455">
    <property type="entry name" value="AMP_BINDING"/>
    <property type="match status" value="1"/>
</dbReference>
<keyword evidence="5" id="KW-1185">Reference proteome</keyword>
<name>A0AAD9Z830_9LECA</name>
<evidence type="ECO:0000256" key="2">
    <source>
        <dbReference type="ARBA" id="ARBA00022553"/>
    </source>
</evidence>
<dbReference type="AlphaFoldDB" id="A0AAD9Z830"/>
<accession>A0AAD9Z830</accession>
<sequence>MASLQFSEGPGAPEPLLRRKQLLNHIVDGMAKARPSAVWAEIPRSTTNYELGFRKITYRSLANAINGVAWWLHRSLGPSKDLETLAYFGPWDVRYIILLLGAVKAGYKMVFPSPKYSIPGLEYLLTELKCKTILMPTASPPIVSAFLAGHSLATLDVPNTDDVLAGEHPHYSFDKTFETARHEPLIVLHTSGTTSHPKPIVWTHDYAASFTQQNHLEPPPGYESMDRLWQGVRLLSVMPVFHAGHMFGHLVAIANQTTVIYPVPDAALSAQTFIDVLKHTSADVAVVSPIVAEQVASDPAMLDLVYKKINTLCYAGGDISQITGDNLARRGRLTSMYGSTESGINPMIRPDGAWTVTDWKRHQFHPKSGFEFRHVADNDYEAFIVRNPIPEEEQPIFKTFPHLQEWSTGDLFSPDPVNPGSWTYRSRADDQINFIDGTTFNPLPFEHLVNGHPDVKAALVFGSQKPQAALLIELETPKNLSDAERVKSIERLWPVIWKANESCSKNARIERSHVVFTRPEKPLPRAGKGTVQRRPASLLYAEELEALYTVVQPSVGCVDGESNGVRVDRSGIKV</sequence>
<evidence type="ECO:0000313" key="5">
    <source>
        <dbReference type="Proteomes" id="UP001276659"/>
    </source>
</evidence>
<feature type="domain" description="AMP-dependent synthetase/ligase" evidence="3">
    <location>
        <begin position="52"/>
        <end position="347"/>
    </location>
</feature>
<comment type="caution">
    <text evidence="4">The sequence shown here is derived from an EMBL/GenBank/DDBJ whole genome shotgun (WGS) entry which is preliminary data.</text>
</comment>
<dbReference type="Pfam" id="PF00501">
    <property type="entry name" value="AMP-binding"/>
    <property type="match status" value="1"/>
</dbReference>
<dbReference type="InterPro" id="IPR042099">
    <property type="entry name" value="ANL_N_sf"/>
</dbReference>
<dbReference type="Gene3D" id="3.40.50.12780">
    <property type="entry name" value="N-terminal domain of ligase-like"/>
    <property type="match status" value="1"/>
</dbReference>
<dbReference type="SUPFAM" id="SSF56801">
    <property type="entry name" value="Acetyl-CoA synthetase-like"/>
    <property type="match status" value="1"/>
</dbReference>
<evidence type="ECO:0000313" key="4">
    <source>
        <dbReference type="EMBL" id="KAK3172686.1"/>
    </source>
</evidence>
<proteinExistence type="predicted"/>
<dbReference type="PANTHER" id="PTHR43439:SF2">
    <property type="entry name" value="ENZYME, PUTATIVE (JCVI)-RELATED"/>
    <property type="match status" value="1"/>
</dbReference>
<organism evidence="4 5">
    <name type="scientific">Lepraria neglecta</name>
    <dbReference type="NCBI Taxonomy" id="209136"/>
    <lineage>
        <taxon>Eukaryota</taxon>
        <taxon>Fungi</taxon>
        <taxon>Dikarya</taxon>
        <taxon>Ascomycota</taxon>
        <taxon>Pezizomycotina</taxon>
        <taxon>Lecanoromycetes</taxon>
        <taxon>OSLEUM clade</taxon>
        <taxon>Lecanoromycetidae</taxon>
        <taxon>Lecanorales</taxon>
        <taxon>Lecanorineae</taxon>
        <taxon>Stereocaulaceae</taxon>
        <taxon>Lepraria</taxon>
    </lineage>
</organism>
<keyword evidence="1" id="KW-0596">Phosphopantetheine</keyword>
<dbReference type="PANTHER" id="PTHR43439">
    <property type="entry name" value="PHENYLACETATE-COENZYME A LIGASE"/>
    <property type="match status" value="1"/>
</dbReference>
<dbReference type="EMBL" id="JASNWA010000007">
    <property type="protein sequence ID" value="KAK3172686.1"/>
    <property type="molecule type" value="Genomic_DNA"/>
</dbReference>
<keyword evidence="2" id="KW-0597">Phosphoprotein</keyword>
<evidence type="ECO:0000259" key="3">
    <source>
        <dbReference type="Pfam" id="PF00501"/>
    </source>
</evidence>
<reference evidence="4" key="1">
    <citation type="submission" date="2022-11" db="EMBL/GenBank/DDBJ databases">
        <title>Chromosomal genome sequence assembly and mating type (MAT) locus characterization of the leprose asexual lichenized fungus Lepraria neglecta (Nyl.) Erichsen.</title>
        <authorList>
            <person name="Allen J.L."/>
            <person name="Pfeffer B."/>
        </authorList>
    </citation>
    <scope>NUCLEOTIDE SEQUENCE</scope>
    <source>
        <strain evidence="4">Allen 5258</strain>
    </source>
</reference>
<gene>
    <name evidence="4" type="ORF">OEA41_006010</name>
</gene>
<dbReference type="InterPro" id="IPR051414">
    <property type="entry name" value="Adenylate-forming_Reductase"/>
</dbReference>